<dbReference type="CDD" id="cd11567">
    <property type="entry name" value="YciH_like"/>
    <property type="match status" value="1"/>
</dbReference>
<keyword evidence="7" id="KW-1185">Reference proteome</keyword>
<dbReference type="EMBL" id="JAUFQS010000047">
    <property type="protein sequence ID" value="MDN3690097.1"/>
    <property type="molecule type" value="Genomic_DNA"/>
</dbReference>
<comment type="similarity">
    <text evidence="1">Belongs to the SUI1 family.</text>
</comment>
<dbReference type="InterPro" id="IPR005872">
    <property type="entry name" value="SUI1_arc_bac"/>
</dbReference>
<evidence type="ECO:0000313" key="7">
    <source>
        <dbReference type="Proteomes" id="UP001236663"/>
    </source>
</evidence>
<name>A0ABT8CD33_9BACT</name>
<keyword evidence="2" id="KW-0810">Translation regulation</keyword>
<protein>
    <submittedName>
        <fullName evidence="6">Translation initiation factor</fullName>
    </submittedName>
</protein>
<evidence type="ECO:0000313" key="6">
    <source>
        <dbReference type="EMBL" id="MDN3690097.1"/>
    </source>
</evidence>
<comment type="caution">
    <text evidence="6">The sequence shown here is derived from an EMBL/GenBank/DDBJ whole genome shotgun (WGS) entry which is preliminary data.</text>
</comment>
<evidence type="ECO:0000256" key="2">
    <source>
        <dbReference type="ARBA" id="ARBA00022845"/>
    </source>
</evidence>
<dbReference type="InterPro" id="IPR050318">
    <property type="entry name" value="DENR/SUI1_TIF"/>
</dbReference>
<dbReference type="PROSITE" id="PS50296">
    <property type="entry name" value="SUI1"/>
    <property type="match status" value="1"/>
</dbReference>
<proteinExistence type="inferred from homology"/>
<keyword evidence="3" id="KW-0648">Protein biosynthesis</keyword>
<gene>
    <name evidence="6" type="ORF">QWZ15_19905</name>
</gene>
<sequence>MGRKKDNDWKKRDGVVYSTSDSFDYEEENSSPEDTLPPPQQNLRIMLDKKSRGGKQVTLVTGFVGQEEDLKALGKTLKTKCGVGGNTKEGEILIQGDHRDKILEYLKQEGYKAKKSGG</sequence>
<reference evidence="7" key="1">
    <citation type="journal article" date="2019" name="Int. J. Syst. Evol. Microbiol.">
        <title>The Global Catalogue of Microorganisms (GCM) 10K type strain sequencing project: providing services to taxonomists for standard genome sequencing and annotation.</title>
        <authorList>
            <consortium name="The Broad Institute Genomics Platform"/>
            <consortium name="The Broad Institute Genome Sequencing Center for Infectious Disease"/>
            <person name="Wu L."/>
            <person name="Ma J."/>
        </authorList>
    </citation>
    <scope>NUCLEOTIDE SEQUENCE [LARGE SCALE GENOMIC DNA]</scope>
    <source>
        <strain evidence="7">CECT 7706</strain>
    </source>
</reference>
<evidence type="ECO:0000256" key="3">
    <source>
        <dbReference type="ARBA" id="ARBA00022917"/>
    </source>
</evidence>
<accession>A0ABT8CD33</accession>
<feature type="region of interest" description="Disordered" evidence="4">
    <location>
        <begin position="20"/>
        <end position="41"/>
    </location>
</feature>
<evidence type="ECO:0000256" key="4">
    <source>
        <dbReference type="SAM" id="MobiDB-lite"/>
    </source>
</evidence>
<keyword evidence="6" id="KW-0396">Initiation factor</keyword>
<evidence type="ECO:0000256" key="1">
    <source>
        <dbReference type="ARBA" id="ARBA00005422"/>
    </source>
</evidence>
<dbReference type="GO" id="GO:0003743">
    <property type="term" value="F:translation initiation factor activity"/>
    <property type="evidence" value="ECO:0007669"/>
    <property type="project" value="UniProtKB-KW"/>
</dbReference>
<organism evidence="6 7">
    <name type="scientific">Cyclobacterium jeungdonense</name>
    <dbReference type="NCBI Taxonomy" id="708087"/>
    <lineage>
        <taxon>Bacteria</taxon>
        <taxon>Pseudomonadati</taxon>
        <taxon>Bacteroidota</taxon>
        <taxon>Cytophagia</taxon>
        <taxon>Cytophagales</taxon>
        <taxon>Cyclobacteriaceae</taxon>
        <taxon>Cyclobacterium</taxon>
    </lineage>
</organism>
<dbReference type="Proteomes" id="UP001236663">
    <property type="component" value="Unassembled WGS sequence"/>
</dbReference>
<dbReference type="PIRSF" id="PIRSF037511">
    <property type="entry name" value="Transl_init_SUI1_pro"/>
    <property type="match status" value="1"/>
</dbReference>
<evidence type="ECO:0000259" key="5">
    <source>
        <dbReference type="PROSITE" id="PS50296"/>
    </source>
</evidence>
<dbReference type="InterPro" id="IPR001950">
    <property type="entry name" value="SUI1"/>
</dbReference>
<dbReference type="SUPFAM" id="SSF55159">
    <property type="entry name" value="eIF1-like"/>
    <property type="match status" value="1"/>
</dbReference>
<dbReference type="Pfam" id="PF01253">
    <property type="entry name" value="SUI1"/>
    <property type="match status" value="1"/>
</dbReference>
<dbReference type="RefSeq" id="WP_163383390.1">
    <property type="nucleotide sequence ID" value="NZ_JAUFQS010000047.1"/>
</dbReference>
<feature type="domain" description="SUI1" evidence="5">
    <location>
        <begin position="44"/>
        <end position="110"/>
    </location>
</feature>
<dbReference type="PANTHER" id="PTHR12789:SF0">
    <property type="entry name" value="DENSITY-REGULATED PROTEIN"/>
    <property type="match status" value="1"/>
</dbReference>
<dbReference type="Gene3D" id="3.30.780.10">
    <property type="entry name" value="SUI1-like domain"/>
    <property type="match status" value="1"/>
</dbReference>
<dbReference type="PANTHER" id="PTHR12789">
    <property type="entry name" value="DENSITY-REGULATED PROTEIN HOMOLOG"/>
    <property type="match status" value="1"/>
</dbReference>
<dbReference type="InterPro" id="IPR036877">
    <property type="entry name" value="SUI1_dom_sf"/>
</dbReference>